<reference evidence="2" key="1">
    <citation type="journal article" date="2019" name="bioRxiv">
        <title>The Genome of the Zebra Mussel, Dreissena polymorpha: A Resource for Invasive Species Research.</title>
        <authorList>
            <person name="McCartney M.A."/>
            <person name="Auch B."/>
            <person name="Kono T."/>
            <person name="Mallez S."/>
            <person name="Zhang Y."/>
            <person name="Obille A."/>
            <person name="Becker A."/>
            <person name="Abrahante J.E."/>
            <person name="Garbe J."/>
            <person name="Badalamenti J.P."/>
            <person name="Herman A."/>
            <person name="Mangelson H."/>
            <person name="Liachko I."/>
            <person name="Sullivan S."/>
            <person name="Sone E.D."/>
            <person name="Koren S."/>
            <person name="Silverstein K.A.T."/>
            <person name="Beckman K.B."/>
            <person name="Gohl D.M."/>
        </authorList>
    </citation>
    <scope>NUCLEOTIDE SEQUENCE</scope>
    <source>
        <strain evidence="2">Duluth1</strain>
        <tissue evidence="2">Whole animal</tissue>
    </source>
</reference>
<evidence type="ECO:0000256" key="1">
    <source>
        <dbReference type="SAM" id="MobiDB-lite"/>
    </source>
</evidence>
<organism evidence="2 3">
    <name type="scientific">Dreissena polymorpha</name>
    <name type="common">Zebra mussel</name>
    <name type="synonym">Mytilus polymorpha</name>
    <dbReference type="NCBI Taxonomy" id="45954"/>
    <lineage>
        <taxon>Eukaryota</taxon>
        <taxon>Metazoa</taxon>
        <taxon>Spiralia</taxon>
        <taxon>Lophotrochozoa</taxon>
        <taxon>Mollusca</taxon>
        <taxon>Bivalvia</taxon>
        <taxon>Autobranchia</taxon>
        <taxon>Heteroconchia</taxon>
        <taxon>Euheterodonta</taxon>
        <taxon>Imparidentia</taxon>
        <taxon>Neoheterodontei</taxon>
        <taxon>Myida</taxon>
        <taxon>Dreissenoidea</taxon>
        <taxon>Dreissenidae</taxon>
        <taxon>Dreissena</taxon>
    </lineage>
</organism>
<evidence type="ECO:0000313" key="3">
    <source>
        <dbReference type="Proteomes" id="UP000828390"/>
    </source>
</evidence>
<feature type="compositionally biased region" description="Low complexity" evidence="1">
    <location>
        <begin position="124"/>
        <end position="133"/>
    </location>
</feature>
<dbReference type="EMBL" id="JAIWYP010000001">
    <property type="protein sequence ID" value="KAH3895144.1"/>
    <property type="molecule type" value="Genomic_DNA"/>
</dbReference>
<sequence>MPFAADSRDNDAEDVGDKHDAEGEHQHYYRVGLATAPVWPAGAPIQNHPFPPLIPSSSHWTSGLKGSSARRDVIAVLMVTLTVNANTAAAAIRTTKYPVQIAHTSKYPVQIAHTSIQNNPSPPLTSNSSALTS</sequence>
<accession>A0A9D4NKH8</accession>
<reference evidence="2" key="2">
    <citation type="submission" date="2020-11" db="EMBL/GenBank/DDBJ databases">
        <authorList>
            <person name="McCartney M.A."/>
            <person name="Auch B."/>
            <person name="Kono T."/>
            <person name="Mallez S."/>
            <person name="Becker A."/>
            <person name="Gohl D.M."/>
            <person name="Silverstein K.A.T."/>
            <person name="Koren S."/>
            <person name="Bechman K.B."/>
            <person name="Herman A."/>
            <person name="Abrahante J.E."/>
            <person name="Garbe J."/>
        </authorList>
    </citation>
    <scope>NUCLEOTIDE SEQUENCE</scope>
    <source>
        <strain evidence="2">Duluth1</strain>
        <tissue evidence="2">Whole animal</tissue>
    </source>
</reference>
<name>A0A9D4NKH8_DREPO</name>
<gene>
    <name evidence="2" type="ORF">DPMN_019304</name>
</gene>
<protein>
    <submittedName>
        <fullName evidence="2">Uncharacterized protein</fullName>
    </submittedName>
</protein>
<dbReference type="Proteomes" id="UP000828390">
    <property type="component" value="Unassembled WGS sequence"/>
</dbReference>
<feature type="region of interest" description="Disordered" evidence="1">
    <location>
        <begin position="1"/>
        <end position="27"/>
    </location>
</feature>
<evidence type="ECO:0000313" key="2">
    <source>
        <dbReference type="EMBL" id="KAH3895144.1"/>
    </source>
</evidence>
<feature type="region of interest" description="Disordered" evidence="1">
    <location>
        <begin position="114"/>
        <end position="133"/>
    </location>
</feature>
<proteinExistence type="predicted"/>
<comment type="caution">
    <text evidence="2">The sequence shown here is derived from an EMBL/GenBank/DDBJ whole genome shotgun (WGS) entry which is preliminary data.</text>
</comment>
<dbReference type="AlphaFoldDB" id="A0A9D4NKH8"/>
<keyword evidence="3" id="KW-1185">Reference proteome</keyword>